<feature type="region of interest" description="Disordered" evidence="1">
    <location>
        <begin position="1"/>
        <end position="28"/>
    </location>
</feature>
<protein>
    <submittedName>
        <fullName evidence="2">Uncharacterized protein</fullName>
    </submittedName>
</protein>
<reference evidence="2" key="2">
    <citation type="submission" date="2025-09" db="UniProtKB">
        <authorList>
            <consortium name="Ensembl"/>
        </authorList>
    </citation>
    <scope>IDENTIFICATION</scope>
</reference>
<reference evidence="2" key="1">
    <citation type="submission" date="2025-08" db="UniProtKB">
        <authorList>
            <consortium name="Ensembl"/>
        </authorList>
    </citation>
    <scope>IDENTIFICATION</scope>
</reference>
<dbReference type="AlphaFoldDB" id="A0A8C3F5Z7"/>
<organism evidence="2 3">
    <name type="scientific">Chrysemys picta bellii</name>
    <name type="common">Western painted turtle</name>
    <name type="synonym">Emys bellii</name>
    <dbReference type="NCBI Taxonomy" id="8478"/>
    <lineage>
        <taxon>Eukaryota</taxon>
        <taxon>Metazoa</taxon>
        <taxon>Chordata</taxon>
        <taxon>Craniata</taxon>
        <taxon>Vertebrata</taxon>
        <taxon>Euteleostomi</taxon>
        <taxon>Archelosauria</taxon>
        <taxon>Testudinata</taxon>
        <taxon>Testudines</taxon>
        <taxon>Cryptodira</taxon>
        <taxon>Durocryptodira</taxon>
        <taxon>Testudinoidea</taxon>
        <taxon>Emydidae</taxon>
        <taxon>Chrysemys</taxon>
    </lineage>
</organism>
<dbReference type="Proteomes" id="UP000694380">
    <property type="component" value="Unplaced"/>
</dbReference>
<dbReference type="GeneTree" id="ENSGT00940000174607"/>
<name>A0A8C3F5Z7_CHRPI</name>
<keyword evidence="3" id="KW-1185">Reference proteome</keyword>
<dbReference type="Ensembl" id="ENSCPBT00000001818.1">
    <property type="protein sequence ID" value="ENSCPBP00000001473.1"/>
    <property type="gene ID" value="ENSCPBG00000001191.1"/>
</dbReference>
<evidence type="ECO:0000313" key="3">
    <source>
        <dbReference type="Proteomes" id="UP000694380"/>
    </source>
</evidence>
<dbReference type="OMA" id="RERQCPA"/>
<sequence>PDPGSGWRSLPEGPSLAPLTAPGYGRPRERQCPALQELTRAHIESFNLAVGEGLHRAVEGAWGGRGW</sequence>
<accession>A0A8C3F5Z7</accession>
<proteinExistence type="predicted"/>
<evidence type="ECO:0000256" key="1">
    <source>
        <dbReference type="SAM" id="MobiDB-lite"/>
    </source>
</evidence>
<evidence type="ECO:0000313" key="2">
    <source>
        <dbReference type="Ensembl" id="ENSCPBP00000001473.1"/>
    </source>
</evidence>